<dbReference type="VEuPathDB" id="FungiDB:BD410DRAFT_790820"/>
<dbReference type="AlphaFoldDB" id="A0A4Y7Q156"/>
<feature type="non-terminal residue" evidence="1">
    <location>
        <position position="202"/>
    </location>
</feature>
<accession>A0A4Y7Q156</accession>
<sequence length="202" mass="23600">MDFEIWSPWVFVPYPLRIPTEDKQAEWNPILDILLRNSEIWRNINVMAMQPHLMDRLVSVIPKRTPMVRKIFIDAQNRLSITTLFTAPLIYLTHLTIEAPARSSPCSSGLILDNLRSLNLSVVETSDVVECLSRSPRLEEVRALITVNKLFRHESGNFRARFCLGHLHFVHLSLYMRRQHQELYFGGLFDHIDIPKLQTLRL</sequence>
<evidence type="ECO:0000313" key="1">
    <source>
        <dbReference type="EMBL" id="TDL20589.1"/>
    </source>
</evidence>
<evidence type="ECO:0000313" key="2">
    <source>
        <dbReference type="Proteomes" id="UP000294933"/>
    </source>
</evidence>
<keyword evidence="2" id="KW-1185">Reference proteome</keyword>
<reference evidence="1 2" key="1">
    <citation type="submission" date="2018-06" db="EMBL/GenBank/DDBJ databases">
        <title>A transcriptomic atlas of mushroom development highlights an independent origin of complex multicellularity.</title>
        <authorList>
            <consortium name="DOE Joint Genome Institute"/>
            <person name="Krizsan K."/>
            <person name="Almasi E."/>
            <person name="Merenyi Z."/>
            <person name="Sahu N."/>
            <person name="Viragh M."/>
            <person name="Koszo T."/>
            <person name="Mondo S."/>
            <person name="Kiss B."/>
            <person name="Balint B."/>
            <person name="Kues U."/>
            <person name="Barry K."/>
            <person name="Hegedus J.C."/>
            <person name="Henrissat B."/>
            <person name="Johnson J."/>
            <person name="Lipzen A."/>
            <person name="Ohm R."/>
            <person name="Nagy I."/>
            <person name="Pangilinan J."/>
            <person name="Yan J."/>
            <person name="Xiong Y."/>
            <person name="Grigoriev I.V."/>
            <person name="Hibbett D.S."/>
            <person name="Nagy L.G."/>
        </authorList>
    </citation>
    <scope>NUCLEOTIDE SEQUENCE [LARGE SCALE GENOMIC DNA]</scope>
    <source>
        <strain evidence="1 2">SZMC22713</strain>
    </source>
</reference>
<protein>
    <recommendedName>
        <fullName evidence="3">F-box domain-containing protein</fullName>
    </recommendedName>
</protein>
<proteinExistence type="predicted"/>
<dbReference type="Proteomes" id="UP000294933">
    <property type="component" value="Unassembled WGS sequence"/>
</dbReference>
<evidence type="ECO:0008006" key="3">
    <source>
        <dbReference type="Google" id="ProtNLM"/>
    </source>
</evidence>
<gene>
    <name evidence="1" type="ORF">BD410DRAFT_790820</name>
</gene>
<organism evidence="1 2">
    <name type="scientific">Rickenella mellea</name>
    <dbReference type="NCBI Taxonomy" id="50990"/>
    <lineage>
        <taxon>Eukaryota</taxon>
        <taxon>Fungi</taxon>
        <taxon>Dikarya</taxon>
        <taxon>Basidiomycota</taxon>
        <taxon>Agaricomycotina</taxon>
        <taxon>Agaricomycetes</taxon>
        <taxon>Hymenochaetales</taxon>
        <taxon>Rickenellaceae</taxon>
        <taxon>Rickenella</taxon>
    </lineage>
</organism>
<name>A0A4Y7Q156_9AGAM</name>
<dbReference type="EMBL" id="ML170187">
    <property type="protein sequence ID" value="TDL20589.1"/>
    <property type="molecule type" value="Genomic_DNA"/>
</dbReference>